<dbReference type="EMBL" id="DS270453">
    <property type="protein sequence ID" value="EFO94181.1"/>
    <property type="molecule type" value="Genomic_DNA"/>
</dbReference>
<dbReference type="NCBIfam" id="TIGR00815">
    <property type="entry name" value="sulP"/>
    <property type="match status" value="1"/>
</dbReference>
<feature type="transmembrane region" description="Helical" evidence="6">
    <location>
        <begin position="697"/>
        <end position="722"/>
    </location>
</feature>
<gene>
    <name evidence="8" type="ORF">CRE_22736</name>
</gene>
<keyword evidence="5 6" id="KW-0472">Membrane</keyword>
<feature type="transmembrane region" description="Helical" evidence="6">
    <location>
        <begin position="30"/>
        <end position="54"/>
    </location>
</feature>
<dbReference type="OMA" id="QATISHC"/>
<evidence type="ECO:0000256" key="1">
    <source>
        <dbReference type="ARBA" id="ARBA00004141"/>
    </source>
</evidence>
<dbReference type="eggNOG" id="KOG3787">
    <property type="taxonomic scope" value="Eukaryota"/>
</dbReference>
<comment type="similarity">
    <text evidence="6">Belongs to the dicarboxylate/amino acid:cation symporter (DAACS) (TC 2.A.23) family.</text>
</comment>
<dbReference type="STRING" id="31234.E3NU86"/>
<dbReference type="GO" id="GO:0016020">
    <property type="term" value="C:membrane"/>
    <property type="evidence" value="ECO:0007669"/>
    <property type="project" value="UniProtKB-SubCell"/>
</dbReference>
<organism evidence="9">
    <name type="scientific">Caenorhabditis remanei</name>
    <name type="common">Caenorhabditis vulgaris</name>
    <dbReference type="NCBI Taxonomy" id="31234"/>
    <lineage>
        <taxon>Eukaryota</taxon>
        <taxon>Metazoa</taxon>
        <taxon>Ecdysozoa</taxon>
        <taxon>Nematoda</taxon>
        <taxon>Chromadorea</taxon>
        <taxon>Rhabditida</taxon>
        <taxon>Rhabditina</taxon>
        <taxon>Rhabditomorpha</taxon>
        <taxon>Rhabditoidea</taxon>
        <taxon>Rhabditidae</taxon>
        <taxon>Peloderinae</taxon>
        <taxon>Caenorhabditis</taxon>
    </lineage>
</organism>
<feature type="transmembrane region" description="Helical" evidence="6">
    <location>
        <begin position="368"/>
        <end position="385"/>
    </location>
</feature>
<dbReference type="PANTHER" id="PTHR11814">
    <property type="entry name" value="SULFATE TRANSPORTER"/>
    <property type="match status" value="1"/>
</dbReference>
<evidence type="ECO:0000259" key="7">
    <source>
        <dbReference type="Pfam" id="PF00916"/>
    </source>
</evidence>
<dbReference type="InterPro" id="IPR001902">
    <property type="entry name" value="SLC26A/SulP_fam"/>
</dbReference>
<dbReference type="SUPFAM" id="SSF118215">
    <property type="entry name" value="Proton glutamate symport protein"/>
    <property type="match status" value="1"/>
</dbReference>
<dbReference type="OrthoDB" id="288203at2759"/>
<feature type="transmembrane region" description="Helical" evidence="6">
    <location>
        <begin position="308"/>
        <end position="331"/>
    </location>
</feature>
<dbReference type="Proteomes" id="UP000008281">
    <property type="component" value="Unassembled WGS sequence"/>
</dbReference>
<dbReference type="Gene3D" id="1.10.3860.10">
    <property type="entry name" value="Sodium:dicarboxylate symporter"/>
    <property type="match status" value="1"/>
</dbReference>
<evidence type="ECO:0000256" key="6">
    <source>
        <dbReference type="RuleBase" id="RU361216"/>
    </source>
</evidence>
<dbReference type="InterPro" id="IPR011547">
    <property type="entry name" value="SLC26A/SulP_dom"/>
</dbReference>
<evidence type="ECO:0000313" key="9">
    <source>
        <dbReference type="Proteomes" id="UP000008281"/>
    </source>
</evidence>
<comment type="caution">
    <text evidence="6">Lacks conserved residue(s) required for the propagation of feature annotation.</text>
</comment>
<dbReference type="Pfam" id="PF00375">
    <property type="entry name" value="SDF"/>
    <property type="match status" value="1"/>
</dbReference>
<feature type="transmembrane region" description="Helical" evidence="6">
    <location>
        <begin position="66"/>
        <end position="92"/>
    </location>
</feature>
<feature type="transmembrane region" description="Helical" evidence="6">
    <location>
        <begin position="553"/>
        <end position="575"/>
    </location>
</feature>
<proteinExistence type="inferred from homology"/>
<feature type="transmembrane region" description="Helical" evidence="6">
    <location>
        <begin position="104"/>
        <end position="126"/>
    </location>
</feature>
<feature type="transmembrane region" description="Helical" evidence="6">
    <location>
        <begin position="268"/>
        <end position="288"/>
    </location>
</feature>
<feature type="transmembrane region" description="Helical" evidence="6">
    <location>
        <begin position="728"/>
        <end position="749"/>
    </location>
</feature>
<feature type="transmembrane region" description="Helical" evidence="6">
    <location>
        <begin position="138"/>
        <end position="156"/>
    </location>
</feature>
<keyword evidence="2 6" id="KW-0813">Transport</keyword>
<evidence type="ECO:0000256" key="2">
    <source>
        <dbReference type="ARBA" id="ARBA00022448"/>
    </source>
</evidence>
<dbReference type="eggNOG" id="KOG0236">
    <property type="taxonomic scope" value="Eukaryota"/>
</dbReference>
<keyword evidence="9" id="KW-1185">Reference proteome</keyword>
<keyword evidence="6" id="KW-0769">Symport</keyword>
<dbReference type="AlphaFoldDB" id="E3NU86"/>
<dbReference type="InterPro" id="IPR036458">
    <property type="entry name" value="Na:dicarbo_symporter_sf"/>
</dbReference>
<dbReference type="InParanoid" id="E3NU86"/>
<accession>E3NU86</accession>
<dbReference type="InterPro" id="IPR001991">
    <property type="entry name" value="Na-dicarboxylate_symporter"/>
</dbReference>
<comment type="subcellular location">
    <subcellularLocation>
        <location evidence="1 6">Membrane</location>
        <topology evidence="1 6">Multi-pass membrane protein</topology>
    </subcellularLocation>
</comment>
<feature type="domain" description="SLC26A/SulP transporter" evidence="7">
    <location>
        <begin position="26"/>
        <end position="406"/>
    </location>
</feature>
<keyword evidence="4 6" id="KW-1133">Transmembrane helix</keyword>
<dbReference type="HOGENOM" id="CLU_361402_0_0_1"/>
<keyword evidence="3 6" id="KW-0812">Transmembrane</keyword>
<feature type="transmembrane region" description="Helical" evidence="6">
    <location>
        <begin position="343"/>
        <end position="361"/>
    </location>
</feature>
<name>E3NU86_CAERE</name>
<evidence type="ECO:0000256" key="5">
    <source>
        <dbReference type="ARBA" id="ARBA00023136"/>
    </source>
</evidence>
<dbReference type="Pfam" id="PF00916">
    <property type="entry name" value="Sulfate_transp"/>
    <property type="match status" value="1"/>
</dbReference>
<feature type="transmembrane region" description="Helical" evidence="6">
    <location>
        <begin position="217"/>
        <end position="239"/>
    </location>
</feature>
<reference evidence="8" key="1">
    <citation type="submission" date="2007-07" db="EMBL/GenBank/DDBJ databases">
        <title>PCAP assembly of the Caenorhabditis remanei genome.</title>
        <authorList>
            <consortium name="The Caenorhabditis remanei Sequencing Consortium"/>
            <person name="Wilson R.K."/>
        </authorList>
    </citation>
    <scope>NUCLEOTIDE SEQUENCE [LARGE SCALE GENOMIC DNA]</scope>
    <source>
        <strain evidence="8">PB4641</strain>
    </source>
</reference>
<evidence type="ECO:0000256" key="3">
    <source>
        <dbReference type="ARBA" id="ARBA00022692"/>
    </source>
</evidence>
<evidence type="ECO:0000256" key="4">
    <source>
        <dbReference type="ARBA" id="ARBA00022989"/>
    </source>
</evidence>
<dbReference type="GO" id="GO:0015293">
    <property type="term" value="F:symporter activity"/>
    <property type="evidence" value="ECO:0007669"/>
    <property type="project" value="UniProtKB-UniRule"/>
</dbReference>
<feature type="transmembrane region" description="Helical" evidence="6">
    <location>
        <begin position="405"/>
        <end position="433"/>
    </location>
</feature>
<feature type="transmembrane region" description="Helical" evidence="6">
    <location>
        <begin position="176"/>
        <end position="205"/>
    </location>
</feature>
<evidence type="ECO:0000313" key="8">
    <source>
        <dbReference type="EMBL" id="EFO94181.1"/>
    </source>
</evidence>
<protein>
    <recommendedName>
        <fullName evidence="6">Amino acid transporter</fullName>
    </recommendedName>
</protein>
<dbReference type="NCBIfam" id="NF010151">
    <property type="entry name" value="PRK13628.1"/>
    <property type="match status" value="1"/>
</dbReference>
<sequence>MAAPKVQLSKILPAWQWLQDYNVPKFRADLLAALIVIAMLVPQGMAYAMVAGLPPVTGLYASILPMIIYAIVGGSPTLSIGPVALISMMTFATLEPLYEVGSPVYIQAACLLALLVGILSSLLGIFRFGFLIRLISHPVIKSFIIASAVLIALSQVKFMLDVPLKSGNIIEFIQSLWQYISFTNIETLIFGVCAILFLIYIPVFFKSKLCQSYAHSLQFWVKALPLVLVFISIALIHFLHIDQFGIKTVGEIPSGFPPIAMPYWRWDLVIQLLPGAAMITMVSFVESISIAQTTAFQQRSELNSNQELIALGLANFSAGVTSAFPVTGSLSRTVVNADAGAKTPMAGVLSSIFIVIVSLYFTGLFKQLPLAILAVTIMVSIWKLVDFKPFIETWRYSKADGIAMWVTFFGVLCIDISTGLIIGIVSTFLLLLWRISRPHIAVIGLVEGTQHFRNISRHDVLTSTNIVSIRIDENLSFLNANTLKEFIILEPPGSVAEVLKNLLLSFITNPITALHEANFIGILAWAVGLGAALRHGSETTQQVITDIADATNAIIRVVIAFAPVGIFGLVVATFAQAGLETLKNYAHLIAVLVGTMLFVALVINPLIVGFVMRKNPYPLVLKCLRESGITAFFTRSSAANIPVNLDLAKRLGVNDTTANVAIPLGATINMAGAAVTITVLTLAAVHTLGIQVDIVTMVILSVVSVVTACGASGVAGGSLLLIPVACGLFGIPSEISMQVIAIGMVISVLQDSTETALNSSTDVLFTAAVDLSKK</sequence>
<feature type="transmembrane region" description="Helical" evidence="6">
    <location>
        <begin position="660"/>
        <end position="685"/>
    </location>
</feature>
<feature type="transmembrane region" description="Helical" evidence="6">
    <location>
        <begin position="587"/>
        <end position="612"/>
    </location>
</feature>